<dbReference type="CDD" id="cd16494">
    <property type="entry name" value="RING-CH-C4HC3_ZSWM2"/>
    <property type="match status" value="1"/>
</dbReference>
<dbReference type="VEuPathDB" id="FungiDB:P170DRAFT_373353"/>
<feature type="domain" description="RING-type" evidence="3">
    <location>
        <begin position="237"/>
        <end position="285"/>
    </location>
</feature>
<gene>
    <name evidence="5" type="ORF">P170DRAFT_373353</name>
</gene>
<dbReference type="InterPro" id="IPR013083">
    <property type="entry name" value="Znf_RING/FYVE/PHD"/>
</dbReference>
<dbReference type="Gene3D" id="3.30.40.10">
    <property type="entry name" value="Zinc/RING finger domain, C3HC4 (zinc finger)"/>
    <property type="match status" value="1"/>
</dbReference>
<keyword evidence="1" id="KW-0862">Zinc</keyword>
<dbReference type="GeneID" id="36552939"/>
<sequence length="355" mass="39740">MDTTPKITPASRRNVVKSSPAENSLASQSRTANSASTTAKRKRNAEMESNLPTTPAPAKKTSGKKSTPSPEEVIDLTGSSPTSSPAKKRRSPKKNASPSEPAAERRARIFRKHPPRSFLERHLRATSQRMFVVGQSVTEIDEAPEMTFDIVGTTGNIYKTTIGKVPMCDCPDSQKGNQCKHICYVLAIVLKAPPHLQYQLAFLSSELRQIYQQSSLRVTETTPENKDGNRKAVDGDCPICFMEFEPDKEEIVWCRAACGNNIHKTCFQKWAATQRAQGVTCVYCRSPWQSDTSDLNLENLMKEGTVSQEGYINVASQMGLSGERDHSTYHQPWVIRQSYSYSRRGRGRQSYQDYY</sequence>
<evidence type="ECO:0000313" key="5">
    <source>
        <dbReference type="EMBL" id="PLB54367.1"/>
    </source>
</evidence>
<evidence type="ECO:0000313" key="6">
    <source>
        <dbReference type="Proteomes" id="UP000234275"/>
    </source>
</evidence>
<evidence type="ECO:0000259" key="4">
    <source>
        <dbReference type="PROSITE" id="PS50966"/>
    </source>
</evidence>
<dbReference type="PANTHER" id="PTHR21540:SF0">
    <property type="entry name" value="PHD FAMILY PROTEIN"/>
    <property type="match status" value="1"/>
</dbReference>
<proteinExistence type="predicted"/>
<feature type="compositionally biased region" description="Polar residues" evidence="2">
    <location>
        <begin position="16"/>
        <end position="38"/>
    </location>
</feature>
<evidence type="ECO:0000256" key="1">
    <source>
        <dbReference type="PROSITE-ProRule" id="PRU00175"/>
    </source>
</evidence>
<dbReference type="InterPro" id="IPR001841">
    <property type="entry name" value="Znf_RING"/>
</dbReference>
<dbReference type="Proteomes" id="UP000234275">
    <property type="component" value="Unassembled WGS sequence"/>
</dbReference>
<dbReference type="InterPro" id="IPR039903">
    <property type="entry name" value="Zswim2"/>
</dbReference>
<keyword evidence="1" id="KW-0479">Metal-binding</keyword>
<dbReference type="STRING" id="1392250.A0A2I2GNB4"/>
<dbReference type="PANTHER" id="PTHR21540">
    <property type="entry name" value="RING FINGER AND SWIM DOMAIN-CONTAINING PROTEIN 2"/>
    <property type="match status" value="1"/>
</dbReference>
<keyword evidence="1" id="KW-0863">Zinc-finger</keyword>
<dbReference type="InterPro" id="IPR007527">
    <property type="entry name" value="Znf_SWIM"/>
</dbReference>
<evidence type="ECO:0000256" key="2">
    <source>
        <dbReference type="SAM" id="MobiDB-lite"/>
    </source>
</evidence>
<protein>
    <submittedName>
        <fullName evidence="5">RING finger domain protein</fullName>
    </submittedName>
</protein>
<dbReference type="PROSITE" id="PS50089">
    <property type="entry name" value="ZF_RING_2"/>
    <property type="match status" value="1"/>
</dbReference>
<reference evidence="5 6" key="1">
    <citation type="submission" date="2016-12" db="EMBL/GenBank/DDBJ databases">
        <title>The genomes of Aspergillus section Nigri reveals drivers in fungal speciation.</title>
        <authorList>
            <consortium name="DOE Joint Genome Institute"/>
            <person name="Vesth T.C."/>
            <person name="Nybo J."/>
            <person name="Theobald S."/>
            <person name="Brandl J."/>
            <person name="Frisvad J.C."/>
            <person name="Nielsen K.F."/>
            <person name="Lyhne E.K."/>
            <person name="Kogle M.E."/>
            <person name="Kuo A."/>
            <person name="Riley R."/>
            <person name="Clum A."/>
            <person name="Nolan M."/>
            <person name="Lipzen A."/>
            <person name="Salamov A."/>
            <person name="Henrissat B."/>
            <person name="Wiebenga A."/>
            <person name="De Vries R.P."/>
            <person name="Grigoriev I.V."/>
            <person name="Mortensen U.H."/>
            <person name="Andersen M.R."/>
            <person name="Baker S.E."/>
        </authorList>
    </citation>
    <scope>NUCLEOTIDE SEQUENCE [LARGE SCALE GENOMIC DNA]</scope>
    <source>
        <strain evidence="5 6">IBT 23096</strain>
    </source>
</reference>
<dbReference type="RefSeq" id="XP_024709669.1">
    <property type="nucleotide sequence ID" value="XM_024845239.1"/>
</dbReference>
<dbReference type="AlphaFoldDB" id="A0A2I2GNB4"/>
<dbReference type="SUPFAM" id="SSF57850">
    <property type="entry name" value="RING/U-box"/>
    <property type="match status" value="1"/>
</dbReference>
<feature type="compositionally biased region" description="Low complexity" evidence="2">
    <location>
        <begin position="52"/>
        <end position="70"/>
    </location>
</feature>
<keyword evidence="6" id="KW-1185">Reference proteome</keyword>
<accession>A0A2I2GNB4</accession>
<dbReference type="Pfam" id="PF13639">
    <property type="entry name" value="zf-RING_2"/>
    <property type="match status" value="1"/>
</dbReference>
<comment type="caution">
    <text evidence="5">The sequence shown here is derived from an EMBL/GenBank/DDBJ whole genome shotgun (WGS) entry which is preliminary data.</text>
</comment>
<feature type="region of interest" description="Disordered" evidence="2">
    <location>
        <begin position="1"/>
        <end position="113"/>
    </location>
</feature>
<dbReference type="OrthoDB" id="2122982at2759"/>
<dbReference type="GO" id="GO:0061630">
    <property type="term" value="F:ubiquitin protein ligase activity"/>
    <property type="evidence" value="ECO:0007669"/>
    <property type="project" value="InterPro"/>
</dbReference>
<organism evidence="5 6">
    <name type="scientific">Aspergillus steynii IBT 23096</name>
    <dbReference type="NCBI Taxonomy" id="1392250"/>
    <lineage>
        <taxon>Eukaryota</taxon>
        <taxon>Fungi</taxon>
        <taxon>Dikarya</taxon>
        <taxon>Ascomycota</taxon>
        <taxon>Pezizomycotina</taxon>
        <taxon>Eurotiomycetes</taxon>
        <taxon>Eurotiomycetidae</taxon>
        <taxon>Eurotiales</taxon>
        <taxon>Aspergillaceae</taxon>
        <taxon>Aspergillus</taxon>
        <taxon>Aspergillus subgen. Circumdati</taxon>
    </lineage>
</organism>
<feature type="domain" description="SWIM-type" evidence="4">
    <location>
        <begin position="158"/>
        <end position="190"/>
    </location>
</feature>
<name>A0A2I2GNB4_9EURO</name>
<dbReference type="EMBL" id="MSFO01000001">
    <property type="protein sequence ID" value="PLB54367.1"/>
    <property type="molecule type" value="Genomic_DNA"/>
</dbReference>
<evidence type="ECO:0000259" key="3">
    <source>
        <dbReference type="PROSITE" id="PS50089"/>
    </source>
</evidence>
<dbReference type="GO" id="GO:0008270">
    <property type="term" value="F:zinc ion binding"/>
    <property type="evidence" value="ECO:0007669"/>
    <property type="project" value="UniProtKB-KW"/>
</dbReference>
<dbReference type="PROSITE" id="PS50966">
    <property type="entry name" value="ZF_SWIM"/>
    <property type="match status" value="1"/>
</dbReference>